<feature type="transmembrane region" description="Helical" evidence="6">
    <location>
        <begin position="141"/>
        <end position="159"/>
    </location>
</feature>
<name>A0A160FKR8_9BURK</name>
<feature type="transmembrane region" description="Helical" evidence="6">
    <location>
        <begin position="51"/>
        <end position="71"/>
    </location>
</feature>
<dbReference type="GO" id="GO:0016020">
    <property type="term" value="C:membrane"/>
    <property type="evidence" value="ECO:0007669"/>
    <property type="project" value="UniProtKB-SubCell"/>
</dbReference>
<evidence type="ECO:0000313" key="8">
    <source>
        <dbReference type="Proteomes" id="UP000076852"/>
    </source>
</evidence>
<evidence type="ECO:0000256" key="3">
    <source>
        <dbReference type="ARBA" id="ARBA00022989"/>
    </source>
</evidence>
<evidence type="ECO:0000313" key="7">
    <source>
        <dbReference type="EMBL" id="ANB72648.1"/>
    </source>
</evidence>
<keyword evidence="8" id="KW-1185">Reference proteome</keyword>
<feature type="transmembrane region" description="Helical" evidence="6">
    <location>
        <begin position="110"/>
        <end position="129"/>
    </location>
</feature>
<gene>
    <name evidence="7" type="ORF">AYM40_09910</name>
</gene>
<evidence type="ECO:0000256" key="4">
    <source>
        <dbReference type="ARBA" id="ARBA00023136"/>
    </source>
</evidence>
<dbReference type="AlphaFoldDB" id="A0A160FKR8"/>
<feature type="transmembrane region" description="Helical" evidence="6">
    <location>
        <begin position="195"/>
        <end position="213"/>
    </location>
</feature>
<accession>A0A160FKR8</accession>
<dbReference type="GO" id="GO:0046872">
    <property type="term" value="F:metal ion binding"/>
    <property type="evidence" value="ECO:0007669"/>
    <property type="project" value="UniProtKB-KW"/>
</dbReference>
<dbReference type="PANTHER" id="PTHR20855">
    <property type="entry name" value="ADIPOR/PROGESTIN RECEPTOR-RELATED"/>
    <property type="match status" value="1"/>
</dbReference>
<evidence type="ECO:0000256" key="2">
    <source>
        <dbReference type="ARBA" id="ARBA00022692"/>
    </source>
</evidence>
<evidence type="ECO:0008006" key="9">
    <source>
        <dbReference type="Google" id="ProtNLM"/>
    </source>
</evidence>
<keyword evidence="5" id="KW-0479">Metal-binding</keyword>
<feature type="transmembrane region" description="Helical" evidence="6">
    <location>
        <begin position="165"/>
        <end position="183"/>
    </location>
</feature>
<evidence type="ECO:0000256" key="5">
    <source>
        <dbReference type="PIRSR" id="PIRSR604254-1"/>
    </source>
</evidence>
<proteinExistence type="predicted"/>
<feature type="binding site" evidence="5">
    <location>
        <position position="192"/>
    </location>
    <ligand>
        <name>Zn(2+)</name>
        <dbReference type="ChEBI" id="CHEBI:29105"/>
    </ligand>
</feature>
<dbReference type="InterPro" id="IPR004254">
    <property type="entry name" value="AdipoR/HlyIII-related"/>
</dbReference>
<dbReference type="Proteomes" id="UP000076852">
    <property type="component" value="Chromosome 1"/>
</dbReference>
<dbReference type="PANTHER" id="PTHR20855:SF3">
    <property type="entry name" value="LD03007P"/>
    <property type="match status" value="1"/>
</dbReference>
<reference evidence="7 8" key="1">
    <citation type="journal article" date="2016" name="Gene">
        <title>PacBio SMRT assembly of a complex multi-replicon genome reveals chlorocatechol degradative operon in a region of genome plasticity.</title>
        <authorList>
            <person name="Ricker N."/>
            <person name="Shen S.Y."/>
            <person name="Goordial J."/>
            <person name="Jin S."/>
            <person name="Fulthorpe R.R."/>
        </authorList>
    </citation>
    <scope>NUCLEOTIDE SEQUENCE [LARGE SCALE GENOMIC DNA]</scope>
    <source>
        <strain evidence="7 8">OLGA172</strain>
    </source>
</reference>
<evidence type="ECO:0000256" key="1">
    <source>
        <dbReference type="ARBA" id="ARBA00004141"/>
    </source>
</evidence>
<feature type="binding site" evidence="5">
    <location>
        <position position="69"/>
    </location>
    <ligand>
        <name>Zn(2+)</name>
        <dbReference type="ChEBI" id="CHEBI:29105"/>
    </ligand>
</feature>
<dbReference type="OrthoDB" id="9813689at2"/>
<keyword evidence="3 6" id="KW-1133">Transmembrane helix</keyword>
<dbReference type="STRING" id="1804984.AYM40_09910"/>
<organism evidence="7 8">
    <name type="scientific">Paraburkholderia phytofirmans OLGA172</name>
    <dbReference type="NCBI Taxonomy" id="1417228"/>
    <lineage>
        <taxon>Bacteria</taxon>
        <taxon>Pseudomonadati</taxon>
        <taxon>Pseudomonadota</taxon>
        <taxon>Betaproteobacteria</taxon>
        <taxon>Burkholderiales</taxon>
        <taxon>Burkholderiaceae</taxon>
        <taxon>Paraburkholderia</taxon>
    </lineage>
</organism>
<dbReference type="Pfam" id="PF03006">
    <property type="entry name" value="HlyIII"/>
    <property type="match status" value="1"/>
</dbReference>
<protein>
    <recommendedName>
        <fullName evidence="9">Hemolysin D</fullName>
    </recommendedName>
</protein>
<keyword evidence="2 6" id="KW-0812">Transmembrane</keyword>
<comment type="subcellular location">
    <subcellularLocation>
        <location evidence="1">Membrane</location>
        <topology evidence="1">Multi-pass membrane protein</topology>
    </subcellularLocation>
</comment>
<sequence>MRRDDVRMQTLGEEVANTLIHAAGLILVVVMGFVVWPLPRTASNRVPMPAAAAYLSTMVLLYATSAVYHGLPPGRAKRLCMKLDYCTIYLFIAGSYTPFALGVLSGHEGTALLLVIWTLAVAGIALQAFGKLAHPLLSTGFYLAMGWAVLAVAWPLFALLPTAGLAWLLAGAACYTGGVAFFLMDSRLKFAHSIWHLFVLAGSACHFVAIVWYA</sequence>
<feature type="transmembrane region" description="Helical" evidence="6">
    <location>
        <begin position="20"/>
        <end position="39"/>
    </location>
</feature>
<dbReference type="EMBL" id="CP014578">
    <property type="protein sequence ID" value="ANB72648.1"/>
    <property type="molecule type" value="Genomic_DNA"/>
</dbReference>
<dbReference type="KEGG" id="buz:AYM40_09910"/>
<evidence type="ECO:0000256" key="6">
    <source>
        <dbReference type="SAM" id="Phobius"/>
    </source>
</evidence>
<feature type="binding site" evidence="5">
    <location>
        <position position="196"/>
    </location>
    <ligand>
        <name>Zn(2+)</name>
        <dbReference type="ChEBI" id="CHEBI:29105"/>
    </ligand>
</feature>
<feature type="transmembrane region" description="Helical" evidence="6">
    <location>
        <begin position="83"/>
        <end position="104"/>
    </location>
</feature>
<keyword evidence="4 6" id="KW-0472">Membrane</keyword>
<keyword evidence="5" id="KW-0862">Zinc</keyword>